<evidence type="ECO:0000256" key="2">
    <source>
        <dbReference type="ARBA" id="ARBA00019841"/>
    </source>
</evidence>
<dbReference type="AlphaFoldDB" id="A0A4R6J1C5"/>
<dbReference type="Gene3D" id="3.90.1640.30">
    <property type="match status" value="1"/>
</dbReference>
<dbReference type="Gene3D" id="3.10.310.30">
    <property type="match status" value="1"/>
</dbReference>
<accession>A0A4R6J1C5</accession>
<dbReference type="NCBIfam" id="TIGR00644">
    <property type="entry name" value="recJ"/>
    <property type="match status" value="1"/>
</dbReference>
<keyword evidence="5 9" id="KW-0269">Exonuclease</keyword>
<dbReference type="PANTHER" id="PTHR30255:SF2">
    <property type="entry name" value="SINGLE-STRANDED-DNA-SPECIFIC EXONUCLEASE RECJ"/>
    <property type="match status" value="1"/>
</dbReference>
<feature type="domain" description="DDH" evidence="6">
    <location>
        <begin position="79"/>
        <end position="229"/>
    </location>
</feature>
<proteinExistence type="inferred from homology"/>
<dbReference type="InterPro" id="IPR041122">
    <property type="entry name" value="RecJ_OB"/>
</dbReference>
<dbReference type="SUPFAM" id="SSF64182">
    <property type="entry name" value="DHH phosphoesterases"/>
    <property type="match status" value="1"/>
</dbReference>
<dbReference type="EMBL" id="SNWP01000010">
    <property type="protein sequence ID" value="TDO28541.1"/>
    <property type="molecule type" value="Genomic_DNA"/>
</dbReference>
<evidence type="ECO:0000256" key="4">
    <source>
        <dbReference type="ARBA" id="ARBA00022801"/>
    </source>
</evidence>
<evidence type="ECO:0000256" key="3">
    <source>
        <dbReference type="ARBA" id="ARBA00022722"/>
    </source>
</evidence>
<keyword evidence="10" id="KW-1185">Reference proteome</keyword>
<dbReference type="InterPro" id="IPR004610">
    <property type="entry name" value="RecJ"/>
</dbReference>
<dbReference type="InterPro" id="IPR038763">
    <property type="entry name" value="DHH_sf"/>
</dbReference>
<keyword evidence="4" id="KW-0378">Hydrolase</keyword>
<comment type="similarity">
    <text evidence="1">Belongs to the RecJ family.</text>
</comment>
<dbReference type="InterPro" id="IPR051673">
    <property type="entry name" value="SSDNA_exonuclease_RecJ"/>
</dbReference>
<dbReference type="Pfam" id="PF01368">
    <property type="entry name" value="DHH"/>
    <property type="match status" value="1"/>
</dbReference>
<feature type="domain" description="DHHA1" evidence="7">
    <location>
        <begin position="353"/>
        <end position="438"/>
    </location>
</feature>
<dbReference type="Pfam" id="PF02272">
    <property type="entry name" value="DHHA1"/>
    <property type="match status" value="1"/>
</dbReference>
<name>A0A4R6J1C5_9BACT</name>
<evidence type="ECO:0000313" key="10">
    <source>
        <dbReference type="Proteomes" id="UP000295741"/>
    </source>
</evidence>
<dbReference type="OrthoDB" id="9809852at2"/>
<dbReference type="GO" id="GO:0006310">
    <property type="term" value="P:DNA recombination"/>
    <property type="evidence" value="ECO:0007669"/>
    <property type="project" value="InterPro"/>
</dbReference>
<evidence type="ECO:0000313" key="9">
    <source>
        <dbReference type="EMBL" id="TDO28541.1"/>
    </source>
</evidence>
<evidence type="ECO:0000259" key="7">
    <source>
        <dbReference type="Pfam" id="PF02272"/>
    </source>
</evidence>
<evidence type="ECO:0000259" key="8">
    <source>
        <dbReference type="Pfam" id="PF17768"/>
    </source>
</evidence>
<dbReference type="GO" id="GO:0006281">
    <property type="term" value="P:DNA repair"/>
    <property type="evidence" value="ECO:0007669"/>
    <property type="project" value="InterPro"/>
</dbReference>
<evidence type="ECO:0000259" key="6">
    <source>
        <dbReference type="Pfam" id="PF01368"/>
    </source>
</evidence>
<organism evidence="9 10">
    <name type="scientific">Sediminibacterium goheungense</name>
    <dbReference type="NCBI Taxonomy" id="1086393"/>
    <lineage>
        <taxon>Bacteria</taxon>
        <taxon>Pseudomonadati</taxon>
        <taxon>Bacteroidota</taxon>
        <taxon>Chitinophagia</taxon>
        <taxon>Chitinophagales</taxon>
        <taxon>Chitinophagaceae</taxon>
        <taxon>Sediminibacterium</taxon>
    </lineage>
</organism>
<dbReference type="GO" id="GO:0003676">
    <property type="term" value="F:nucleic acid binding"/>
    <property type="evidence" value="ECO:0007669"/>
    <property type="project" value="InterPro"/>
</dbReference>
<reference evidence="9 10" key="1">
    <citation type="submission" date="2019-03" db="EMBL/GenBank/DDBJ databases">
        <title>Genomic Encyclopedia of Archaeal and Bacterial Type Strains, Phase II (KMG-II): from individual species to whole genera.</title>
        <authorList>
            <person name="Goeker M."/>
        </authorList>
    </citation>
    <scope>NUCLEOTIDE SEQUENCE [LARGE SCALE GENOMIC DNA]</scope>
    <source>
        <strain evidence="9 10">DSM 28323</strain>
    </source>
</reference>
<sequence>MEKRWNILTTDITRTESLQEALKINKTICSILVQRGIDSYDKAKDFFRPQLAQLYSPWLMKDMDKAVSRLLLAFQQHEKILVFGDYDVDGTTAVAAMYQYLSSIYDSVDFYIPHRYREGYGISKIGIDHAKENGFTLIVSLDCGVKSVDLIAYAQTLGIDFIVCDHHLPDQQLPPAVAILNPKQSDCTYPYKELCGCGVGFKLMTALSEKLSLPEETHLAYLDLVATAIAADIVPITDENRILAYYGLEKVNQNPCPGIKALMQLASVQKTMSITNLVFIIAPRVNAAGRMDDAKKAVQLFIEKDPAKALSFAEMLHSDNADRREADSSITEEALALIEVDPEHATKKSTLVYQEHWHKGVVGIVASRLIEKYYRPTIVLTRSGDYVAGSARSVAGFNLYEAIHACKEHLLGYGGHFAAAGMTLLPEKVHDFAQAFEIAVQQQITAEQLIPVINIDAPIHFTEINPTFFSILNQMEPFGPDNMRPVFIARRVSDTGFSKIVKEQHIRFVVKQQNISLTGIGFNMAEKFHLLQQQQPVDLVFTLDENDWNGEKNIQLKMIDMRLSEPLTQ</sequence>
<keyword evidence="3" id="KW-0540">Nuclease</keyword>
<comment type="caution">
    <text evidence="9">The sequence shown here is derived from an EMBL/GenBank/DDBJ whole genome shotgun (WGS) entry which is preliminary data.</text>
</comment>
<feature type="domain" description="RecJ OB" evidence="8">
    <location>
        <begin position="455"/>
        <end position="560"/>
    </location>
</feature>
<evidence type="ECO:0000256" key="1">
    <source>
        <dbReference type="ARBA" id="ARBA00005915"/>
    </source>
</evidence>
<dbReference type="Pfam" id="PF17768">
    <property type="entry name" value="RecJ_OB"/>
    <property type="match status" value="1"/>
</dbReference>
<evidence type="ECO:0000256" key="5">
    <source>
        <dbReference type="ARBA" id="ARBA00022839"/>
    </source>
</evidence>
<dbReference type="InterPro" id="IPR001667">
    <property type="entry name" value="DDH_dom"/>
</dbReference>
<dbReference type="InterPro" id="IPR003156">
    <property type="entry name" value="DHHA1_dom"/>
</dbReference>
<dbReference type="GO" id="GO:0008409">
    <property type="term" value="F:5'-3' exonuclease activity"/>
    <property type="evidence" value="ECO:0007669"/>
    <property type="project" value="InterPro"/>
</dbReference>
<gene>
    <name evidence="9" type="ORF">BC659_0607</name>
</gene>
<dbReference type="PANTHER" id="PTHR30255">
    <property type="entry name" value="SINGLE-STRANDED-DNA-SPECIFIC EXONUCLEASE RECJ"/>
    <property type="match status" value="1"/>
</dbReference>
<dbReference type="Proteomes" id="UP000295741">
    <property type="component" value="Unassembled WGS sequence"/>
</dbReference>
<dbReference type="RefSeq" id="WP_133473134.1">
    <property type="nucleotide sequence ID" value="NZ_SNWP01000010.1"/>
</dbReference>
<protein>
    <recommendedName>
        <fullName evidence="2">Single-stranded-DNA-specific exonuclease RecJ</fullName>
    </recommendedName>
</protein>